<dbReference type="SUPFAM" id="SSF110296">
    <property type="entry name" value="Oligoxyloglucan reducing end-specific cellobiohydrolase"/>
    <property type="match status" value="3"/>
</dbReference>
<keyword evidence="2" id="KW-1133">Transmembrane helix</keyword>
<sequence>MPRPRWEKYQIKLLTFTAVLIGVVVLMGISFYTARKGGLTAIDTTYADVNAEISGFSCGPDGDCDATSDNKSDEVNIGEKIRYEINVLNLGNQDAQNATGVHSIPDGTCYVVGSTEDNLPLGITVTYSNDDQSTWTYSPVADLEGTDCNVTDVLLTFTSDIAAHFWEQDTTAEFETNTNTLVDTGNNSLKSQRRLIDTGMEQLPGCYVYALDINPLDPTNLVLGCNNHIFITYDTGATWTEITHDFPVEEKNIMEAHILPTSPIRIFIANINAVYYTDNLGVTWTKSSTSAFSYVWDIVHKPDDPSIMLIATYGTIQRSTNYGVSFSTVSNSSYREVKFHPNSPNYAIAASETTSNRVMFSDNAGATWYAATNTGLPVTQSLGIAFDAVDPDTAYASMYGVTAIYKTTDHGENWTLSLPGVRFWRMQQESTAAGVVYGTPGGGGGIYNTVNGGSTWNNYPLTTMSPVYSHLLFKADPTVSGVVYTTNYYTRGTTPILRSTDYADTFSGIVTDLKGYGAETAAVSQQDSDVVYITSDNGIDNFLKSTDGGDTFTTLPNAPFKGEIIIDPMDDETVYLRAYDQGVYKSTDGGDSWNEKNAGFPDLQIDRITISRSNPDVLYASNRGDGIYRSDDGGDSWSITAVSFPFNVSNVRNYMGIDPTDEDIVFVPVNSDGVYRSTDGGANWTSVLTPVSDIRGIYVAPSNTSFVYAVQSANSGLYRSENSGNPGTFSAVSESPYMYDSLGLAIDPTDETHLIGAWGSQIITTTLIWESFDKGVNWTVIDPPLGHWGIRDPASSFDGTNWHVYIPTLTNGLSKFGYPTTSTSETASPIDPIALSGSLYKWGNLLTNSSTPSGDAIYYTIKDASNSDISGFVNRITTGVGLIDLSSLSTTTYSTINLQTTLTSGDNWTTPTVLDWSVTYATNPSTVTIETVVQDSATTLSDISGTVLATTSTGEASTSNNSDTYVLTINQAPETSVVISGDATYTNTRLVSIDFTTTDESPSTLQMRLSENASFSGSSWQTYLDPAPFTLGSTNTSHTVYAQLKDDAGNLSNVTSDLITLDTVSAVGGIAINDGQIQTADPNVTLQLTALDSLSGVEDMKISTKSSFAGAVWESFVSEKSYALSDPDGVKTFYVKFRDNALNVSPTYSASIIFDRNGPTGTFMINNGNEYTPSVNVTLTFDVYDISGVDKIKASLNPDLSGASWNDYTASNTFSLLNEKGKQTVYVRLLDKAGNESTTMNDDITLDQDAPTGSVVINGGDSYTNTRVVTLTLQSMDVQDVTQMQLSEDESFNGADWISFATVQSYTLTNKDGKKTVYTRFKDGSGNVSKSYNDTIILDTKGPDMELTAITTIAYSDSFSTYYYVGSNPRFIGTGETNLTVDLYVDGANKKSVNSSSKTRWEILQTLSPGTYEIKLIGYDLAGNAKTYTLSLVVGLSEEAVLPPTITPTPEPTISPAPTREPSSPTTPTPQSSSNTSTPPSPKPTDPVAPKSTDSFLEKTSANLRQLTKDILSAVIQLGSKSVIVARSLANESSNSTAAVTVAAATFVAPITAGLIPPVAAAIQFTSIWHLPGLLLGLIIKKRKPWGVVYDVVTKQPLDPALVTLVDENGETAQTLTDIFGRYQFLVKPGTYTIKVDKANYNFPPSSEKFHNLNNDPVYSDVYTGQRIYIGKDSTILHNIPLEPVKADWNQAEKDRIGIRHDSPILRVIPAIARILFAASMLWAVVAFLLVSSIPNTIVLCFFIVVLGVKIIVKSRHAWGVVKNNKTAISDAVVRLVNPNVPMMQYPPVVTDKTGRYSFLVQEGTYKINVEVKDPAGGYRKIYEGEPIKISKKYDTIKRRIKVPRLSIMAS</sequence>
<protein>
    <recommendedName>
        <fullName evidence="5">DUF11 domain-containing protein</fullName>
    </recommendedName>
</protein>
<dbReference type="SUPFAM" id="SSF49464">
    <property type="entry name" value="Carboxypeptidase regulatory domain-like"/>
    <property type="match status" value="2"/>
</dbReference>
<dbReference type="InterPro" id="IPR036278">
    <property type="entry name" value="Sialidase_sf"/>
</dbReference>
<evidence type="ECO:0000313" key="3">
    <source>
        <dbReference type="EMBL" id="MCA9391678.1"/>
    </source>
</evidence>
<accession>A0A955RRL6</accession>
<dbReference type="NCBIfam" id="TIGR01451">
    <property type="entry name" value="B_ant_repeat"/>
    <property type="match status" value="1"/>
</dbReference>
<evidence type="ECO:0000256" key="1">
    <source>
        <dbReference type="SAM" id="MobiDB-lite"/>
    </source>
</evidence>
<comment type="caution">
    <text evidence="3">The sequence shown here is derived from an EMBL/GenBank/DDBJ whole genome shotgun (WGS) entry which is preliminary data.</text>
</comment>
<gene>
    <name evidence="3" type="ORF">KC614_00545</name>
</gene>
<dbReference type="EMBL" id="JAGQKZ010000002">
    <property type="protein sequence ID" value="MCA9391678.1"/>
    <property type="molecule type" value="Genomic_DNA"/>
</dbReference>
<feature type="region of interest" description="Disordered" evidence="1">
    <location>
        <begin position="1443"/>
        <end position="1493"/>
    </location>
</feature>
<feature type="compositionally biased region" description="Low complexity" evidence="1">
    <location>
        <begin position="1456"/>
        <end position="1478"/>
    </location>
</feature>
<proteinExistence type="predicted"/>
<keyword evidence="2" id="KW-0812">Transmembrane</keyword>
<dbReference type="PANTHER" id="PTHR43739">
    <property type="entry name" value="XYLOGLUCANASE (EUROFUNG)"/>
    <property type="match status" value="1"/>
</dbReference>
<feature type="compositionally biased region" description="Pro residues" evidence="1">
    <location>
        <begin position="1445"/>
        <end position="1455"/>
    </location>
</feature>
<dbReference type="CDD" id="cd15482">
    <property type="entry name" value="Sialidase_non-viral"/>
    <property type="match status" value="1"/>
</dbReference>
<dbReference type="InterPro" id="IPR052025">
    <property type="entry name" value="Xyloglucanase_GH74"/>
</dbReference>
<dbReference type="GO" id="GO:0010411">
    <property type="term" value="P:xyloglucan metabolic process"/>
    <property type="evidence" value="ECO:0007669"/>
    <property type="project" value="TreeGrafter"/>
</dbReference>
<dbReference type="InterPro" id="IPR047589">
    <property type="entry name" value="DUF11_rpt"/>
</dbReference>
<reference evidence="3" key="1">
    <citation type="submission" date="2020-04" db="EMBL/GenBank/DDBJ databases">
        <authorList>
            <person name="Zhang T."/>
        </authorList>
    </citation>
    <scope>NUCLEOTIDE SEQUENCE</scope>
    <source>
        <strain evidence="3">HKST-UBA03</strain>
    </source>
</reference>
<evidence type="ECO:0008006" key="5">
    <source>
        <dbReference type="Google" id="ProtNLM"/>
    </source>
</evidence>
<name>A0A955RRL6_UNCKA</name>
<organism evidence="3 4">
    <name type="scientific">candidate division WWE3 bacterium</name>
    <dbReference type="NCBI Taxonomy" id="2053526"/>
    <lineage>
        <taxon>Bacteria</taxon>
        <taxon>Katanobacteria</taxon>
    </lineage>
</organism>
<dbReference type="Gene3D" id="2.130.10.10">
    <property type="entry name" value="YVTN repeat-like/Quinoprotein amine dehydrogenase"/>
    <property type="match status" value="3"/>
</dbReference>
<evidence type="ECO:0000313" key="4">
    <source>
        <dbReference type="Proteomes" id="UP000751518"/>
    </source>
</evidence>
<feature type="transmembrane region" description="Helical" evidence="2">
    <location>
        <begin position="12"/>
        <end position="32"/>
    </location>
</feature>
<evidence type="ECO:0000256" key="2">
    <source>
        <dbReference type="SAM" id="Phobius"/>
    </source>
</evidence>
<dbReference type="Gene3D" id="2.60.40.1120">
    <property type="entry name" value="Carboxypeptidase-like, regulatory domain"/>
    <property type="match status" value="1"/>
</dbReference>
<reference evidence="3" key="2">
    <citation type="journal article" date="2021" name="Microbiome">
        <title>Successional dynamics and alternative stable states in a saline activated sludge microbial community over 9 years.</title>
        <authorList>
            <person name="Wang Y."/>
            <person name="Ye J."/>
            <person name="Ju F."/>
            <person name="Liu L."/>
            <person name="Boyd J.A."/>
            <person name="Deng Y."/>
            <person name="Parks D.H."/>
            <person name="Jiang X."/>
            <person name="Yin X."/>
            <person name="Woodcroft B.J."/>
            <person name="Tyson G.W."/>
            <person name="Hugenholtz P."/>
            <person name="Polz M.F."/>
            <person name="Zhang T."/>
        </authorList>
    </citation>
    <scope>NUCLEOTIDE SEQUENCE</scope>
    <source>
        <strain evidence="3">HKST-UBA03</strain>
    </source>
</reference>
<dbReference type="Proteomes" id="UP000751518">
    <property type="component" value="Unassembled WGS sequence"/>
</dbReference>
<dbReference type="InterPro" id="IPR008969">
    <property type="entry name" value="CarboxyPept-like_regulatory"/>
</dbReference>
<dbReference type="PANTHER" id="PTHR43739:SF5">
    <property type="entry name" value="EXO-ALPHA-SIALIDASE"/>
    <property type="match status" value="1"/>
</dbReference>
<dbReference type="InterPro" id="IPR015943">
    <property type="entry name" value="WD40/YVTN_repeat-like_dom_sf"/>
</dbReference>
<keyword evidence="2" id="KW-0472">Membrane</keyword>
<dbReference type="SUPFAM" id="SSF50939">
    <property type="entry name" value="Sialidases"/>
    <property type="match status" value="1"/>
</dbReference>